<evidence type="ECO:0000313" key="2">
    <source>
        <dbReference type="Proteomes" id="UP000242219"/>
    </source>
</evidence>
<sequence>MKAIGIDKNEIINFVRLDPISEIQTIKKSLELFKKKHNNSFKEFEDENDSYHWQEKDEALNAWRDNVPHQRVKTFPHCKRLFEGTMVESYEIVQEEELKGIETKLGVNQ</sequence>
<accession>A0A1V6M1K4</accession>
<dbReference type="Proteomes" id="UP000242219">
    <property type="component" value="Unassembled WGS sequence"/>
</dbReference>
<reference evidence="1 2" key="1">
    <citation type="journal article" date="2016" name="Genome Announc.">
        <title>Draft Genome Sequence of the Anaerobic Ammonium-Oxidizing Bacterium 'Candidatus Brocadia sp. 40'.</title>
        <authorList>
            <person name="Ali M."/>
            <person name="Haroon M.F."/>
            <person name="Narita Y."/>
            <person name="Zhang L."/>
            <person name="Rangel Shaw D."/>
            <person name="Okabe S."/>
            <person name="Saikaly P.E."/>
        </authorList>
    </citation>
    <scope>NUCLEOTIDE SEQUENCE [LARGE SCALE GENOMIC DNA]</scope>
    <source>
        <strain evidence="1 2">40</strain>
    </source>
</reference>
<dbReference type="RefSeq" id="WP_070066569.1">
    <property type="nucleotide sequence ID" value="NZ_MJUW02000044.1"/>
</dbReference>
<protein>
    <submittedName>
        <fullName evidence="1">Uncharacterized protein</fullName>
    </submittedName>
</protein>
<organism evidence="1 2">
    <name type="scientific">Candidatus Brocadia sapporoensis</name>
    <dbReference type="NCBI Taxonomy" id="392547"/>
    <lineage>
        <taxon>Bacteria</taxon>
        <taxon>Pseudomonadati</taxon>
        <taxon>Planctomycetota</taxon>
        <taxon>Candidatus Brocadiia</taxon>
        <taxon>Candidatus Brocadiales</taxon>
        <taxon>Candidatus Brocadiaceae</taxon>
        <taxon>Candidatus Brocadia</taxon>
    </lineage>
</organism>
<name>A0A1V6M1K4_9BACT</name>
<dbReference type="EMBL" id="MJUW02000044">
    <property type="protein sequence ID" value="OQD46294.1"/>
    <property type="molecule type" value="Genomic_DNA"/>
</dbReference>
<dbReference type="AlphaFoldDB" id="A0A1V6M1K4"/>
<keyword evidence="2" id="KW-1185">Reference proteome</keyword>
<gene>
    <name evidence="1" type="ORF">BIY37_04195</name>
</gene>
<comment type="caution">
    <text evidence="1">The sequence shown here is derived from an EMBL/GenBank/DDBJ whole genome shotgun (WGS) entry which is preliminary data.</text>
</comment>
<evidence type="ECO:0000313" key="1">
    <source>
        <dbReference type="EMBL" id="OQD46294.1"/>
    </source>
</evidence>
<proteinExistence type="predicted"/>